<name>A0A174AF72_9FIRM</name>
<dbReference type="EMBL" id="CYZA01000006">
    <property type="protein sequence ID" value="CUN86178.1"/>
    <property type="molecule type" value="Genomic_DNA"/>
</dbReference>
<protein>
    <submittedName>
        <fullName evidence="2">Uncharacterized protein</fullName>
    </submittedName>
</protein>
<reference evidence="2 3" key="1">
    <citation type="submission" date="2015-09" db="EMBL/GenBank/DDBJ databases">
        <authorList>
            <consortium name="Pathogen Informatics"/>
        </authorList>
    </citation>
    <scope>NUCLEOTIDE SEQUENCE [LARGE SCALE GENOMIC DNA]</scope>
    <source>
        <strain evidence="2 3">2789STDY5608838</strain>
    </source>
</reference>
<accession>A0A174AF72</accession>
<evidence type="ECO:0000256" key="1">
    <source>
        <dbReference type="SAM" id="MobiDB-lite"/>
    </source>
</evidence>
<dbReference type="RefSeq" id="WP_055053283.1">
    <property type="nucleotide sequence ID" value="NZ_CYZA01000006.1"/>
</dbReference>
<gene>
    <name evidence="2" type="ORF">ERS852395_01546</name>
</gene>
<dbReference type="AlphaFoldDB" id="A0A174AF72"/>
<evidence type="ECO:0000313" key="3">
    <source>
        <dbReference type="Proteomes" id="UP000095447"/>
    </source>
</evidence>
<organism evidence="2 3">
    <name type="scientific">Blautia obeum</name>
    <dbReference type="NCBI Taxonomy" id="40520"/>
    <lineage>
        <taxon>Bacteria</taxon>
        <taxon>Bacillati</taxon>
        <taxon>Bacillota</taxon>
        <taxon>Clostridia</taxon>
        <taxon>Lachnospirales</taxon>
        <taxon>Lachnospiraceae</taxon>
        <taxon>Blautia</taxon>
    </lineage>
</organism>
<evidence type="ECO:0000313" key="2">
    <source>
        <dbReference type="EMBL" id="CUN86178.1"/>
    </source>
</evidence>
<dbReference type="Proteomes" id="UP000095447">
    <property type="component" value="Unassembled WGS sequence"/>
</dbReference>
<proteinExistence type="predicted"/>
<sequence length="132" mass="14861">MKLILKDGQELIITRANDTYSYEGYKDGLGNDMNRNIVATISIFNSDKSLNTIKDMITDENRTGFKIIYGNTQKDYTGMKIESISEEISNERSVINISLATDKTIAPTETTETTTEKTKEETKEKTETASDK</sequence>
<feature type="compositionally biased region" description="Basic and acidic residues" evidence="1">
    <location>
        <begin position="114"/>
        <end position="132"/>
    </location>
</feature>
<feature type="region of interest" description="Disordered" evidence="1">
    <location>
        <begin position="104"/>
        <end position="132"/>
    </location>
</feature>